<feature type="domain" description="TraG P-loop" evidence="1">
    <location>
        <begin position="476"/>
        <end position="842"/>
    </location>
</feature>
<reference evidence="2 3" key="1">
    <citation type="submission" date="2017-08" db="EMBL/GenBank/DDBJ databases">
        <title>Reclassification of Bisgaard taxon 37 and 44.</title>
        <authorList>
            <person name="Christensen H."/>
        </authorList>
    </citation>
    <scope>NUCLEOTIDE SEQUENCE [LARGE SCALE GENOMIC DNA]</scope>
    <source>
        <strain evidence="2 3">EEAB3T1</strain>
    </source>
</reference>
<dbReference type="InterPro" id="IPR025955">
    <property type="entry name" value="TraC/Conjuga_ATPase"/>
</dbReference>
<dbReference type="EMBL" id="NRJF01000076">
    <property type="protein sequence ID" value="RIY35866.1"/>
    <property type="molecule type" value="Genomic_DNA"/>
</dbReference>
<dbReference type="InterPro" id="IPR053155">
    <property type="entry name" value="F-pilin_assembly_TraC"/>
</dbReference>
<dbReference type="PANTHER" id="PTHR38467:SF1">
    <property type="entry name" value="CONJUGATIVE TRANSFER: ASSEMBLY"/>
    <property type="match status" value="1"/>
</dbReference>
<proteinExistence type="predicted"/>
<accession>A0A3A1YEK4</accession>
<gene>
    <name evidence="2" type="ORF">CKF59_03135</name>
</gene>
<dbReference type="Proteomes" id="UP000265964">
    <property type="component" value="Unassembled WGS sequence"/>
</dbReference>
<comment type="caution">
    <text evidence="2">The sequence shown here is derived from an EMBL/GenBank/DDBJ whole genome shotgun (WGS) entry which is preliminary data.</text>
</comment>
<sequence length="855" mass="96280">MQAFAEHLDVQAYDEATGAFICSSGYIGYLWQCEPLCGVNSDLESQIHGMLQLDLPENSFLSFTLVADDNLETYINEFARLRPQAQEQTARRLEFLRNLQEKSSDSQAPCNLRNYILLVGLKLAHKGTITPELLADYGQYAAQTQQALASIFGGVHKLNDREYLFCLRNLLYSKVYQELAQRDPCFSFYDPQQTLANQVLSTSKSINLYKNCLELDEQLVQVFTPLEIPEEFACGQAMSYLGDLYTGITPLTQKFFLTCTLFFAKQLSSRTLLETKRNYTLRQLSGPLARFVPRLAQTAQAFEVLLNDLNNGDKIVKLTWTLVAWLPPEVTYAESLRASANSTEFSQALTSADREFLRKVKVALPPRKQVSPPVYQVGSKIALAQAFAVKVKSYFQTLGWLLDYESQVQLPVLLNALPLNQDQQARSFLQRERTMSTTQASVCLPLFAEWKACPTPMLPLLSRTGQIMNLDLFASQTNFNGCIDAQSGSGKSFLVNEMVANLLATGARCWIIDIGRSYKKLAQVYGGEFVEFTVEADININPFSLMQNYEQDADIVFTLIQAMLSPKDLLSEFQANAVKQMIKDLWETHGQELSIDLLAQALQTQEDKRLQDLAVQIYPFTSRGAYGCYFKSQARNMSKLLQDLAQGQAGLVVLELEELSGRKDLQQLVLLQLIFAVNQQMVQGAKEQQKVLFIDEAWDLLASPTIAYFIETGYRRFRKYNGAVVTITQSIEDLYTTASGRAIATNSANYFLLAQKAETIKQLLNQDKLVLDAHAIRQITSLKTRKGHYSEIFLLTDYGAGVGRLMVDAKTQLLYSTNAVDLAALNRLQELYACDLWQAIELLLAYKQEEAHAFT</sequence>
<dbReference type="Gene3D" id="1.10.8.730">
    <property type="match status" value="1"/>
</dbReference>
<dbReference type="PANTHER" id="PTHR38467">
    <property type="match status" value="1"/>
</dbReference>
<evidence type="ECO:0000313" key="3">
    <source>
        <dbReference type="Proteomes" id="UP000265964"/>
    </source>
</evidence>
<dbReference type="Gene3D" id="3.40.50.300">
    <property type="entry name" value="P-loop containing nucleotide triphosphate hydrolases"/>
    <property type="match status" value="1"/>
</dbReference>
<dbReference type="InterPro" id="IPR043964">
    <property type="entry name" value="P-loop_TraG"/>
</dbReference>
<dbReference type="Pfam" id="PF11130">
    <property type="entry name" value="TraC_F_IV"/>
    <property type="match status" value="1"/>
</dbReference>
<dbReference type="InterPro" id="IPR027417">
    <property type="entry name" value="P-loop_NTPase"/>
</dbReference>
<dbReference type="OrthoDB" id="5555485at2"/>
<name>A0A3A1YEK4_9GAMM</name>
<evidence type="ECO:0000259" key="1">
    <source>
        <dbReference type="Pfam" id="PF19044"/>
    </source>
</evidence>
<dbReference type="RefSeq" id="WP_119534527.1">
    <property type="nucleotide sequence ID" value="NZ_NRJF01000076.1"/>
</dbReference>
<dbReference type="Pfam" id="PF19044">
    <property type="entry name" value="P-loop_TraG"/>
    <property type="match status" value="1"/>
</dbReference>
<dbReference type="AlphaFoldDB" id="A0A3A1YEK4"/>
<protein>
    <recommendedName>
        <fullName evidence="1">TraG P-loop domain-containing protein</fullName>
    </recommendedName>
</protein>
<keyword evidence="3" id="KW-1185">Reference proteome</keyword>
<dbReference type="CDD" id="cd01127">
    <property type="entry name" value="TrwB_TraG_TraD_VirD4"/>
    <property type="match status" value="1"/>
</dbReference>
<organism evidence="2 3">
    <name type="scientific">Psittacicella gerlachiana</name>
    <dbReference type="NCBI Taxonomy" id="2028574"/>
    <lineage>
        <taxon>Bacteria</taxon>
        <taxon>Pseudomonadati</taxon>
        <taxon>Pseudomonadota</taxon>
        <taxon>Gammaproteobacteria</taxon>
        <taxon>Pasteurellales</taxon>
        <taxon>Psittacicellaceae</taxon>
        <taxon>Psittacicella</taxon>
    </lineage>
</organism>
<dbReference type="SUPFAM" id="SSF52540">
    <property type="entry name" value="P-loop containing nucleoside triphosphate hydrolases"/>
    <property type="match status" value="1"/>
</dbReference>
<evidence type="ECO:0000313" key="2">
    <source>
        <dbReference type="EMBL" id="RIY35866.1"/>
    </source>
</evidence>